<keyword evidence="1" id="KW-0233">DNA recombination</keyword>
<dbReference type="InterPro" id="IPR002104">
    <property type="entry name" value="Integrase_catalytic"/>
</dbReference>
<dbReference type="InterPro" id="IPR013762">
    <property type="entry name" value="Integrase-like_cat_sf"/>
</dbReference>
<dbReference type="Proteomes" id="UP001596145">
    <property type="component" value="Unassembled WGS sequence"/>
</dbReference>
<evidence type="ECO:0000313" key="3">
    <source>
        <dbReference type="EMBL" id="MFC5133580.1"/>
    </source>
</evidence>
<name>A0ABD5QMP9_9EURY</name>
<dbReference type="InterPro" id="IPR011010">
    <property type="entry name" value="DNA_brk_join_enz"/>
</dbReference>
<dbReference type="SUPFAM" id="SSF56349">
    <property type="entry name" value="DNA breaking-rejoining enzymes"/>
    <property type="match status" value="1"/>
</dbReference>
<protein>
    <submittedName>
        <fullName evidence="3">Site-specific integrase</fullName>
    </submittedName>
</protein>
<evidence type="ECO:0000256" key="1">
    <source>
        <dbReference type="ARBA" id="ARBA00023172"/>
    </source>
</evidence>
<evidence type="ECO:0000313" key="4">
    <source>
        <dbReference type="Proteomes" id="UP001596145"/>
    </source>
</evidence>
<dbReference type="GO" id="GO:0006310">
    <property type="term" value="P:DNA recombination"/>
    <property type="evidence" value="ECO:0007669"/>
    <property type="project" value="UniProtKB-KW"/>
</dbReference>
<evidence type="ECO:0000259" key="2">
    <source>
        <dbReference type="Pfam" id="PF00589"/>
    </source>
</evidence>
<dbReference type="EMBL" id="JBHSKV010000002">
    <property type="protein sequence ID" value="MFC5133580.1"/>
    <property type="molecule type" value="Genomic_DNA"/>
</dbReference>
<dbReference type="Gene3D" id="1.10.443.10">
    <property type="entry name" value="Intergrase catalytic core"/>
    <property type="match status" value="1"/>
</dbReference>
<feature type="domain" description="Tyr recombinase" evidence="2">
    <location>
        <begin position="8"/>
        <end position="168"/>
    </location>
</feature>
<proteinExistence type="predicted"/>
<comment type="caution">
    <text evidence="3">The sequence shown here is derived from an EMBL/GenBank/DDBJ whole genome shotgun (WGS) entry which is preliminary data.</text>
</comment>
<reference evidence="3 4" key="1">
    <citation type="journal article" date="2019" name="Int. J. Syst. Evol. Microbiol.">
        <title>The Global Catalogue of Microorganisms (GCM) 10K type strain sequencing project: providing services to taxonomists for standard genome sequencing and annotation.</title>
        <authorList>
            <consortium name="The Broad Institute Genomics Platform"/>
            <consortium name="The Broad Institute Genome Sequencing Center for Infectious Disease"/>
            <person name="Wu L."/>
            <person name="Ma J."/>
        </authorList>
    </citation>
    <scope>NUCLEOTIDE SEQUENCE [LARGE SCALE GENOMIC DNA]</scope>
    <source>
        <strain evidence="3 4">CGMCC 1.16026</strain>
    </source>
</reference>
<dbReference type="CDD" id="cd00397">
    <property type="entry name" value="DNA_BRE_C"/>
    <property type="match status" value="1"/>
</dbReference>
<keyword evidence="4" id="KW-1185">Reference proteome</keyword>
<gene>
    <name evidence="3" type="ORF">ACFPJA_02395</name>
</gene>
<sequence length="217" mass="25217">MVRWEDHIAPILEHPDIHIRNKALVAVAWESHARPSELHRLTFGDVEDRGDHVAILITRRDGQKRLLTLDESMPYFKQWVQAEHPVTEWLAPDADPLEDASSEMPIWTQIDSNKRIPYMMLYDITNRACERSDVPTKFTLHDIRRSRAKLLIAQSGLRAHRLRELFGWGPQVPKELIETAEDGDLDEDSRPQLCIRCPNCGVWTLRNRPCIWCGLSR</sequence>
<organism evidence="3 4">
    <name type="scientific">Halorubrum glutamatedens</name>
    <dbReference type="NCBI Taxonomy" id="2707018"/>
    <lineage>
        <taxon>Archaea</taxon>
        <taxon>Methanobacteriati</taxon>
        <taxon>Methanobacteriota</taxon>
        <taxon>Stenosarchaea group</taxon>
        <taxon>Halobacteria</taxon>
        <taxon>Halobacteriales</taxon>
        <taxon>Haloferacaceae</taxon>
        <taxon>Halorubrum</taxon>
    </lineage>
</organism>
<dbReference type="GeneID" id="300068804"/>
<dbReference type="AlphaFoldDB" id="A0ABD5QMP9"/>
<dbReference type="Pfam" id="PF00589">
    <property type="entry name" value="Phage_integrase"/>
    <property type="match status" value="1"/>
</dbReference>
<accession>A0ABD5QMP9</accession>
<dbReference type="RefSeq" id="WP_162498061.1">
    <property type="nucleotide sequence ID" value="NZ_JBHSKV010000002.1"/>
</dbReference>